<organism evidence="1 2">
    <name type="scientific">Sphingobium xenophagum</name>
    <dbReference type="NCBI Taxonomy" id="121428"/>
    <lineage>
        <taxon>Bacteria</taxon>
        <taxon>Pseudomonadati</taxon>
        <taxon>Pseudomonadota</taxon>
        <taxon>Alphaproteobacteria</taxon>
        <taxon>Sphingomonadales</taxon>
        <taxon>Sphingomonadaceae</taxon>
        <taxon>Sphingobium</taxon>
    </lineage>
</organism>
<dbReference type="Proteomes" id="UP000217141">
    <property type="component" value="Chromosome II"/>
</dbReference>
<dbReference type="SUPFAM" id="SSF53187">
    <property type="entry name" value="Zn-dependent exopeptidases"/>
    <property type="match status" value="1"/>
</dbReference>
<dbReference type="InterPro" id="IPR011227">
    <property type="entry name" value="UCP029730"/>
</dbReference>
<dbReference type="RefSeq" id="WP_017181235.1">
    <property type="nucleotide sequence ID" value="NZ_CP022746.1"/>
</dbReference>
<dbReference type="GO" id="GO:0016787">
    <property type="term" value="F:hydrolase activity"/>
    <property type="evidence" value="ECO:0007669"/>
    <property type="project" value="UniProtKB-KW"/>
</dbReference>
<dbReference type="Pfam" id="PF05013">
    <property type="entry name" value="FGase"/>
    <property type="match status" value="1"/>
</dbReference>
<name>A0A249MYE0_SPHXE</name>
<gene>
    <name evidence="1" type="ORF">CJD35_17890</name>
</gene>
<dbReference type="Gene3D" id="3.40.630.40">
    <property type="entry name" value="Zn-dependent exopeptidases"/>
    <property type="match status" value="1"/>
</dbReference>
<dbReference type="PIRSF" id="PIRSF029730">
    <property type="entry name" value="UCP029730"/>
    <property type="match status" value="1"/>
</dbReference>
<evidence type="ECO:0000313" key="2">
    <source>
        <dbReference type="Proteomes" id="UP000217141"/>
    </source>
</evidence>
<reference evidence="1 2" key="1">
    <citation type="submission" date="2017-08" db="EMBL/GenBank/DDBJ databases">
        <title>Whole Genome Sequence of Sphingobium hydrophobicum C1: Insights into Adaption to the Electronic-waste Contaminated Sediment.</title>
        <authorList>
            <person name="Song D."/>
            <person name="Chen X."/>
            <person name="Xu M."/>
        </authorList>
    </citation>
    <scope>NUCLEOTIDE SEQUENCE [LARGE SCALE GENOMIC DNA]</scope>
    <source>
        <strain evidence="1 2">C1</strain>
    </source>
</reference>
<keyword evidence="1" id="KW-0378">Hydrolase</keyword>
<evidence type="ECO:0000313" key="1">
    <source>
        <dbReference type="EMBL" id="ASY46336.1"/>
    </source>
</evidence>
<protein>
    <submittedName>
        <fullName evidence="1">N-formylglutamate amidohydrolase</fullName>
    </submittedName>
</protein>
<sequence length="260" mass="27883">MAGDGTGALLGLNDPAPFGLFNAAGASPFLLIGDHAGAAIPAALGDLGLSAADRRRHIAIDIGVHELGHRLAERLDAAFLYQTYSRLVIDCNRDPVRDDAIPAVSDGSRINGNEALDATARAARVAAIHAPYHRAISDMIAARCASGRDTILLSLHSFTPVMDGIARPWDVGVLHWRGRTDFAHAMLATLRDDGVLAVGDNVPYAMDATDFTVPFHAFARDLSYAEIEVRQDLIGHSEGQRIWADHLRRAAEAALLRISE</sequence>
<dbReference type="KEGG" id="shyd:CJD35_17890"/>
<accession>A0A249MYE0</accession>
<dbReference type="AlphaFoldDB" id="A0A249MYE0"/>
<proteinExistence type="predicted"/>
<dbReference type="EMBL" id="CP022746">
    <property type="protein sequence ID" value="ASY46336.1"/>
    <property type="molecule type" value="Genomic_DNA"/>
</dbReference>
<dbReference type="InterPro" id="IPR007709">
    <property type="entry name" value="N-FG_amidohydro"/>
</dbReference>